<dbReference type="Proteomes" id="UP000654345">
    <property type="component" value="Unassembled WGS sequence"/>
</dbReference>
<accession>A0ABQ3UUX1</accession>
<dbReference type="Pfam" id="PF01261">
    <property type="entry name" value="AP_endonuc_2"/>
    <property type="match status" value="1"/>
</dbReference>
<dbReference type="RefSeq" id="WP_201372955.1">
    <property type="nucleotide sequence ID" value="NZ_BNJG01000002.1"/>
</dbReference>
<dbReference type="PANTHER" id="PTHR12110:SF41">
    <property type="entry name" value="INOSOSE DEHYDRATASE"/>
    <property type="match status" value="1"/>
</dbReference>
<dbReference type="InterPro" id="IPR013022">
    <property type="entry name" value="Xyl_isomerase-like_TIM-brl"/>
</dbReference>
<comment type="caution">
    <text evidence="2">The sequence shown here is derived from an EMBL/GenBank/DDBJ whole genome shotgun (WGS) entry which is preliminary data.</text>
</comment>
<gene>
    <name evidence="2" type="ORF">KSB_49420</name>
</gene>
<dbReference type="Gene3D" id="3.20.20.150">
    <property type="entry name" value="Divalent-metal-dependent TIM barrel enzymes"/>
    <property type="match status" value="1"/>
</dbReference>
<keyword evidence="3" id="KW-1185">Reference proteome</keyword>
<protein>
    <recommendedName>
        <fullName evidence="1">Xylose isomerase-like TIM barrel domain-containing protein</fullName>
    </recommendedName>
</protein>
<organism evidence="2 3">
    <name type="scientific">Ktedonobacter robiniae</name>
    <dbReference type="NCBI Taxonomy" id="2778365"/>
    <lineage>
        <taxon>Bacteria</taxon>
        <taxon>Bacillati</taxon>
        <taxon>Chloroflexota</taxon>
        <taxon>Ktedonobacteria</taxon>
        <taxon>Ktedonobacterales</taxon>
        <taxon>Ktedonobacteraceae</taxon>
        <taxon>Ktedonobacter</taxon>
    </lineage>
</organism>
<sequence>MRIANAPCSWGALEFDDVKGEGITYGRMLDELRDTGYVGTELGDWGFMPTVPAQLQLELKRRNLSMVGAFVPVALKDARMHAVGEAEALKVARLLSAMAEEEDQSPFLILADANGTEPERTHNAGHVTNEMGLSAAQWTTFARGAERIARRVREETGMPTAFHHHCAGYVETPQEIERLLDMTDPELLGLVFDTGHYLYGSGDIDGQRVLEGLERFGKRIQHVHFKDCHPLVARQARSEGWDYFTAVSNGVFCELGQGSVPFEVVRDWLHGRGYDGWIVVEQDVLPGMGSPKESAQRNRAYLKAIGL</sequence>
<name>A0ABQ3UUX1_9CHLR</name>
<reference evidence="2 3" key="1">
    <citation type="journal article" date="2021" name="Int. J. Syst. Evol. Microbiol.">
        <title>Reticulibacter mediterranei gen. nov., sp. nov., within the new family Reticulibacteraceae fam. nov., and Ktedonospora formicarum gen. nov., sp. nov., Ktedonobacter robiniae sp. nov., Dictyobacter formicarum sp. nov. and Dictyobacter arantiisoli sp. nov., belonging to the class Ktedonobacteria.</title>
        <authorList>
            <person name="Yabe S."/>
            <person name="Zheng Y."/>
            <person name="Wang C.M."/>
            <person name="Sakai Y."/>
            <person name="Abe K."/>
            <person name="Yokota A."/>
            <person name="Donadio S."/>
            <person name="Cavaletti L."/>
            <person name="Monciardini P."/>
        </authorList>
    </citation>
    <scope>NUCLEOTIDE SEQUENCE [LARGE SCALE GENOMIC DNA]</scope>
    <source>
        <strain evidence="2 3">SOSP1-30</strain>
    </source>
</reference>
<proteinExistence type="predicted"/>
<evidence type="ECO:0000313" key="3">
    <source>
        <dbReference type="Proteomes" id="UP000654345"/>
    </source>
</evidence>
<dbReference type="InterPro" id="IPR050312">
    <property type="entry name" value="IolE/XylAMocC-like"/>
</dbReference>
<evidence type="ECO:0000259" key="1">
    <source>
        <dbReference type="Pfam" id="PF01261"/>
    </source>
</evidence>
<dbReference type="EMBL" id="BNJG01000002">
    <property type="protein sequence ID" value="GHO56467.1"/>
    <property type="molecule type" value="Genomic_DNA"/>
</dbReference>
<dbReference type="InterPro" id="IPR036237">
    <property type="entry name" value="Xyl_isomerase-like_sf"/>
</dbReference>
<dbReference type="PANTHER" id="PTHR12110">
    <property type="entry name" value="HYDROXYPYRUVATE ISOMERASE"/>
    <property type="match status" value="1"/>
</dbReference>
<feature type="domain" description="Xylose isomerase-like TIM barrel" evidence="1">
    <location>
        <begin position="135"/>
        <end position="304"/>
    </location>
</feature>
<dbReference type="SUPFAM" id="SSF51658">
    <property type="entry name" value="Xylose isomerase-like"/>
    <property type="match status" value="1"/>
</dbReference>
<evidence type="ECO:0000313" key="2">
    <source>
        <dbReference type="EMBL" id="GHO56467.1"/>
    </source>
</evidence>